<dbReference type="KEGG" id="trg:TRUGW13939_05228"/>
<reference evidence="4" key="1">
    <citation type="submission" date="2020-06" db="EMBL/GenBank/DDBJ databases">
        <title>A chromosome-scale genome assembly of Talaromyces rugulosus W13939.</title>
        <authorList>
            <person name="Wang B."/>
            <person name="Guo L."/>
            <person name="Ye K."/>
            <person name="Wang L."/>
        </authorList>
    </citation>
    <scope>NUCLEOTIDE SEQUENCE [LARGE SCALE GENOMIC DNA]</scope>
    <source>
        <strain evidence="4">W13939</strain>
    </source>
</reference>
<feature type="compositionally biased region" description="Polar residues" evidence="2">
    <location>
        <begin position="558"/>
        <end position="569"/>
    </location>
</feature>
<dbReference type="GeneID" id="55992726"/>
<accession>A0A7H8QVW2</accession>
<dbReference type="EMBL" id="CP055900">
    <property type="protein sequence ID" value="QKX58107.1"/>
    <property type="molecule type" value="Genomic_DNA"/>
</dbReference>
<evidence type="ECO:0000256" key="1">
    <source>
        <dbReference type="SAM" id="Coils"/>
    </source>
</evidence>
<organism evidence="3 4">
    <name type="scientific">Talaromyces rugulosus</name>
    <name type="common">Penicillium rugulosum</name>
    <dbReference type="NCBI Taxonomy" id="121627"/>
    <lineage>
        <taxon>Eukaryota</taxon>
        <taxon>Fungi</taxon>
        <taxon>Dikarya</taxon>
        <taxon>Ascomycota</taxon>
        <taxon>Pezizomycotina</taxon>
        <taxon>Eurotiomycetes</taxon>
        <taxon>Eurotiomycetidae</taxon>
        <taxon>Eurotiales</taxon>
        <taxon>Trichocomaceae</taxon>
        <taxon>Talaromyces</taxon>
        <taxon>Talaromyces sect. Islandici</taxon>
    </lineage>
</organism>
<keyword evidence="1" id="KW-0175">Coiled coil</keyword>
<dbReference type="Proteomes" id="UP000509510">
    <property type="component" value="Chromosome III"/>
</dbReference>
<evidence type="ECO:0000313" key="4">
    <source>
        <dbReference type="Proteomes" id="UP000509510"/>
    </source>
</evidence>
<evidence type="ECO:0000313" key="3">
    <source>
        <dbReference type="EMBL" id="QKX58107.1"/>
    </source>
</evidence>
<evidence type="ECO:0000256" key="2">
    <source>
        <dbReference type="SAM" id="MobiDB-lite"/>
    </source>
</evidence>
<feature type="region of interest" description="Disordered" evidence="2">
    <location>
        <begin position="1"/>
        <end position="62"/>
    </location>
</feature>
<proteinExistence type="predicted"/>
<dbReference type="OrthoDB" id="4225876at2759"/>
<protein>
    <submittedName>
        <fullName evidence="3">Uncharacterized protein</fullName>
    </submittedName>
</protein>
<gene>
    <name evidence="3" type="ORF">TRUGW13939_05228</name>
</gene>
<feature type="compositionally biased region" description="Basic and acidic residues" evidence="2">
    <location>
        <begin position="1"/>
        <end position="15"/>
    </location>
</feature>
<dbReference type="AlphaFoldDB" id="A0A7H8QVW2"/>
<name>A0A7H8QVW2_TALRU</name>
<sequence length="577" mass="66017">MGKKEKNQAHEERDQRNRKRRAKQHASTSSEDHDTEPSNSSHSVRANGVAKDGPPADQGRSIRLDDISITKLLSLEETFQSLSEVSGVFKYIKHGAAKAGDVFRPEIELRAENERLQQMMNQITNAVETQQVQDLRQRCHELEEERVNLGEIQQEAERELQRLVEERETILVERRNMEHEFKKRIETARIRFDQKLTEEKKSLEANLASIKQSEKETKDLNVQLKVQGELAEQKVQDIQYGNEILMAENRRLQSDLGKERSRFSIQSKGIDYYRTNFTKLHQKLEDLVYDFVTGPMNGDQIRAVEATGLEQQEFFKFVPTRDSDVAQYLWRQGTQAFIASLICKHIWQSFPCDHVREFTDTSKVEIAFDTMSRKYAQIDVEKEGIWRNMTYEILDSFRVQLSKKERPHKDLVSSTVKALGPIIHSSKEEDFAIKLTEVVSEASGLWAAVKTDTTRIYISANPPNENKGGPKWKVASLKGIETLTCSETINIPDAHSLCLFPSITATGASGKDEVIFPGQTLFADCVAFALGYHEQQESARELKQREWELRYNHRKHSLSQPASSIQGLPQNLAPALS</sequence>
<feature type="region of interest" description="Disordered" evidence="2">
    <location>
        <begin position="558"/>
        <end position="577"/>
    </location>
</feature>
<keyword evidence="4" id="KW-1185">Reference proteome</keyword>
<feature type="coiled-coil region" evidence="1">
    <location>
        <begin position="106"/>
        <end position="213"/>
    </location>
</feature>
<dbReference type="RefSeq" id="XP_035344285.1">
    <property type="nucleotide sequence ID" value="XM_035488392.1"/>
</dbReference>